<keyword evidence="10" id="KW-1185">Reference proteome</keyword>
<dbReference type="Gene3D" id="1.10.10.60">
    <property type="entry name" value="Homeodomain-like"/>
    <property type="match status" value="1"/>
</dbReference>
<evidence type="ECO:0000313" key="9">
    <source>
        <dbReference type="EMBL" id="GBP39766.1"/>
    </source>
</evidence>
<feature type="compositionally biased region" description="Low complexity" evidence="7">
    <location>
        <begin position="140"/>
        <end position="156"/>
    </location>
</feature>
<keyword evidence="2 5" id="KW-0238">DNA-binding</keyword>
<dbReference type="SMART" id="SM00389">
    <property type="entry name" value="HOX"/>
    <property type="match status" value="1"/>
</dbReference>
<dbReference type="PROSITE" id="PS50071">
    <property type="entry name" value="HOMEOBOX_2"/>
    <property type="match status" value="1"/>
</dbReference>
<dbReference type="PANTHER" id="PTHR45664">
    <property type="entry name" value="PROTEIN ZERKNUELLT 1-RELATED"/>
    <property type="match status" value="1"/>
</dbReference>
<dbReference type="GO" id="GO:0000978">
    <property type="term" value="F:RNA polymerase II cis-regulatory region sequence-specific DNA binding"/>
    <property type="evidence" value="ECO:0007669"/>
    <property type="project" value="TreeGrafter"/>
</dbReference>
<dbReference type="PANTHER" id="PTHR45664:SF12">
    <property type="entry name" value="PANCREAS_DUODENUM HOMEOBOX PROTEIN 1"/>
    <property type="match status" value="1"/>
</dbReference>
<evidence type="ECO:0000256" key="4">
    <source>
        <dbReference type="ARBA" id="ARBA00023242"/>
    </source>
</evidence>
<evidence type="ECO:0000259" key="8">
    <source>
        <dbReference type="PROSITE" id="PS50071"/>
    </source>
</evidence>
<dbReference type="GO" id="GO:0000981">
    <property type="term" value="F:DNA-binding transcription factor activity, RNA polymerase II-specific"/>
    <property type="evidence" value="ECO:0007669"/>
    <property type="project" value="InterPro"/>
</dbReference>
<evidence type="ECO:0000256" key="1">
    <source>
        <dbReference type="ARBA" id="ARBA00004123"/>
    </source>
</evidence>
<dbReference type="GO" id="GO:0005634">
    <property type="term" value="C:nucleus"/>
    <property type="evidence" value="ECO:0007669"/>
    <property type="project" value="UniProtKB-SubCell"/>
</dbReference>
<keyword evidence="3 5" id="KW-0371">Homeobox</keyword>
<keyword evidence="4 5" id="KW-0539">Nucleus</keyword>
<dbReference type="Pfam" id="PF00046">
    <property type="entry name" value="Homeodomain"/>
    <property type="match status" value="1"/>
</dbReference>
<dbReference type="InterPro" id="IPR001356">
    <property type="entry name" value="HD"/>
</dbReference>
<dbReference type="Proteomes" id="UP000299102">
    <property type="component" value="Unassembled WGS sequence"/>
</dbReference>
<feature type="region of interest" description="Disordered" evidence="7">
    <location>
        <begin position="260"/>
        <end position="298"/>
    </location>
</feature>
<dbReference type="InterPro" id="IPR017970">
    <property type="entry name" value="Homeobox_CS"/>
</dbReference>
<dbReference type="STRING" id="151549.A0A4C1VL87"/>
<dbReference type="OrthoDB" id="6159439at2759"/>
<accession>A0A4C1VL87</accession>
<feature type="region of interest" description="Disordered" evidence="7">
    <location>
        <begin position="123"/>
        <end position="161"/>
    </location>
</feature>
<dbReference type="InterPro" id="IPR009057">
    <property type="entry name" value="Homeodomain-like_sf"/>
</dbReference>
<evidence type="ECO:0000256" key="3">
    <source>
        <dbReference type="ARBA" id="ARBA00023155"/>
    </source>
</evidence>
<reference evidence="9 10" key="1">
    <citation type="journal article" date="2019" name="Commun. Biol.">
        <title>The bagworm genome reveals a unique fibroin gene that provides high tensile strength.</title>
        <authorList>
            <person name="Kono N."/>
            <person name="Nakamura H."/>
            <person name="Ohtoshi R."/>
            <person name="Tomita M."/>
            <person name="Numata K."/>
            <person name="Arakawa K."/>
        </authorList>
    </citation>
    <scope>NUCLEOTIDE SEQUENCE [LARGE SCALE GENOMIC DNA]</scope>
</reference>
<dbReference type="GO" id="GO:0045944">
    <property type="term" value="P:positive regulation of transcription by RNA polymerase II"/>
    <property type="evidence" value="ECO:0007669"/>
    <property type="project" value="UniProtKB-ARBA"/>
</dbReference>
<evidence type="ECO:0000313" key="10">
    <source>
        <dbReference type="Proteomes" id="UP000299102"/>
    </source>
</evidence>
<sequence length="312" mass="34594">MYSATTPAASNLHALLSQQQSGQAHAHTTSSTSAVASNNLHWNPTMHQWNTKPLVGTPATTVAGVRRKPKRIRTAFTGSQAVELENEFQKSRYIDRTRRIELASRLNLKERVVKIWYQNRRMRDKKEKTEGTDSTYTQRSSSENNWESSFSASSTDSDYRLPSPVVSVNDVACDYNYNIPNPTTNQYPGYATMDINAPYINIEHSDQYYHVGQHSYDIPHQYYTGQYGGPPGASAQSAVQEPPPLPVQLTIEYGEDGAATAPTRSLAPEHPARAGTLSDGQRASPREGAGAAQSSSYDESWLKSLYLDSDLE</sequence>
<dbReference type="InterPro" id="IPR020479">
    <property type="entry name" value="HD_metazoa"/>
</dbReference>
<comment type="caution">
    <text evidence="9">The sequence shown here is derived from an EMBL/GenBank/DDBJ whole genome shotgun (WGS) entry which is preliminary data.</text>
</comment>
<feature type="DNA-binding region" description="Homeobox" evidence="5">
    <location>
        <begin position="69"/>
        <end position="128"/>
    </location>
</feature>
<protein>
    <submittedName>
        <fullName evidence="9">Protein zerknuellt</fullName>
    </submittedName>
</protein>
<name>A0A4C1VL87_EUMVA</name>
<evidence type="ECO:0000256" key="7">
    <source>
        <dbReference type="SAM" id="MobiDB-lite"/>
    </source>
</evidence>
<gene>
    <name evidence="9" type="primary">zen</name>
    <name evidence="9" type="ORF">EVAR_23092_1</name>
</gene>
<dbReference type="PRINTS" id="PR00024">
    <property type="entry name" value="HOMEOBOX"/>
</dbReference>
<dbReference type="SUPFAM" id="SSF46689">
    <property type="entry name" value="Homeodomain-like"/>
    <property type="match status" value="1"/>
</dbReference>
<evidence type="ECO:0000256" key="5">
    <source>
        <dbReference type="PROSITE-ProRule" id="PRU00108"/>
    </source>
</evidence>
<evidence type="ECO:0000256" key="2">
    <source>
        <dbReference type="ARBA" id="ARBA00023125"/>
    </source>
</evidence>
<dbReference type="CDD" id="cd00086">
    <property type="entry name" value="homeodomain"/>
    <property type="match status" value="1"/>
</dbReference>
<comment type="subcellular location">
    <subcellularLocation>
        <location evidence="1 5 6">Nucleus</location>
    </subcellularLocation>
</comment>
<dbReference type="PROSITE" id="PS00027">
    <property type="entry name" value="HOMEOBOX_1"/>
    <property type="match status" value="1"/>
</dbReference>
<proteinExistence type="predicted"/>
<feature type="domain" description="Homeobox" evidence="8">
    <location>
        <begin position="67"/>
        <end position="127"/>
    </location>
</feature>
<organism evidence="9 10">
    <name type="scientific">Eumeta variegata</name>
    <name type="common">Bagworm moth</name>
    <name type="synonym">Eumeta japonica</name>
    <dbReference type="NCBI Taxonomy" id="151549"/>
    <lineage>
        <taxon>Eukaryota</taxon>
        <taxon>Metazoa</taxon>
        <taxon>Ecdysozoa</taxon>
        <taxon>Arthropoda</taxon>
        <taxon>Hexapoda</taxon>
        <taxon>Insecta</taxon>
        <taxon>Pterygota</taxon>
        <taxon>Neoptera</taxon>
        <taxon>Endopterygota</taxon>
        <taxon>Lepidoptera</taxon>
        <taxon>Glossata</taxon>
        <taxon>Ditrysia</taxon>
        <taxon>Tineoidea</taxon>
        <taxon>Psychidae</taxon>
        <taxon>Oiketicinae</taxon>
        <taxon>Eumeta</taxon>
    </lineage>
</organism>
<evidence type="ECO:0000256" key="6">
    <source>
        <dbReference type="RuleBase" id="RU000682"/>
    </source>
</evidence>
<dbReference type="AlphaFoldDB" id="A0A4C1VL87"/>
<dbReference type="EMBL" id="BGZK01000370">
    <property type="protein sequence ID" value="GBP39766.1"/>
    <property type="molecule type" value="Genomic_DNA"/>
</dbReference>